<organism evidence="4 5">
    <name type="scientific">Digitaria exilis</name>
    <dbReference type="NCBI Taxonomy" id="1010633"/>
    <lineage>
        <taxon>Eukaryota</taxon>
        <taxon>Viridiplantae</taxon>
        <taxon>Streptophyta</taxon>
        <taxon>Embryophyta</taxon>
        <taxon>Tracheophyta</taxon>
        <taxon>Spermatophyta</taxon>
        <taxon>Magnoliopsida</taxon>
        <taxon>Liliopsida</taxon>
        <taxon>Poales</taxon>
        <taxon>Poaceae</taxon>
        <taxon>PACMAD clade</taxon>
        <taxon>Panicoideae</taxon>
        <taxon>Panicodae</taxon>
        <taxon>Paniceae</taxon>
        <taxon>Anthephorinae</taxon>
        <taxon>Digitaria</taxon>
    </lineage>
</organism>
<dbReference type="InterPro" id="IPR041569">
    <property type="entry name" value="AAA_lid_3"/>
</dbReference>
<dbReference type="InterPro" id="IPR003959">
    <property type="entry name" value="ATPase_AAA_core"/>
</dbReference>
<evidence type="ECO:0000313" key="4">
    <source>
        <dbReference type="EMBL" id="KAF8653026.1"/>
    </source>
</evidence>
<dbReference type="GO" id="GO:0005634">
    <property type="term" value="C:nucleus"/>
    <property type="evidence" value="ECO:0007669"/>
    <property type="project" value="TreeGrafter"/>
</dbReference>
<dbReference type="PANTHER" id="PTHR23077">
    <property type="entry name" value="AAA-FAMILY ATPASE"/>
    <property type="match status" value="1"/>
</dbReference>
<sequence length="322" mass="35459">MEIDGQLKSTDRGWNTRVFCRETKPGRHDEPDEEAQEHARRITQGRPLQPLRAPRRRGVPSKVAVANDNKHGFVGADLAALCTEAALQCIREKMDAIDLELEDDTTDAEILDSMTITNDHATSRPPSPAPTHRRYGRPWADVGGLEGVKLPVEHQDKFERFGMLPSIQGRKTLLAKAIANKCQANLISVKGPELLTMWFGESEANRSSGGGGNGDAGVGARDRVLNQLLTEMDAWQTVFVIGATNRPDIIDRRCSGRASSTSSSTSRCRTRLKSHIAGNVDLGALARHHRECAIREEIEKDIERQAKAKEVLVEDDDEAAAE</sequence>
<evidence type="ECO:0000259" key="2">
    <source>
        <dbReference type="Pfam" id="PF00004"/>
    </source>
</evidence>
<comment type="caution">
    <text evidence="4">The sequence shown here is derived from an EMBL/GenBank/DDBJ whole genome shotgun (WGS) entry which is preliminary data.</text>
</comment>
<dbReference type="EMBL" id="JACEFO010002629">
    <property type="protein sequence ID" value="KAF8653026.1"/>
    <property type="molecule type" value="Genomic_DNA"/>
</dbReference>
<reference evidence="4" key="1">
    <citation type="submission" date="2020-07" db="EMBL/GenBank/DDBJ databases">
        <title>Genome sequence and genetic diversity analysis of an under-domesticated orphan crop, white fonio (Digitaria exilis).</title>
        <authorList>
            <person name="Bennetzen J.L."/>
            <person name="Chen S."/>
            <person name="Ma X."/>
            <person name="Wang X."/>
            <person name="Yssel A.E.J."/>
            <person name="Chaluvadi S.R."/>
            <person name="Johnson M."/>
            <person name="Gangashetty P."/>
            <person name="Hamidou F."/>
            <person name="Sanogo M.D."/>
            <person name="Zwaenepoel A."/>
            <person name="Wallace J."/>
            <person name="Van De Peer Y."/>
            <person name="Van Deynze A."/>
        </authorList>
    </citation>
    <scope>NUCLEOTIDE SEQUENCE</scope>
    <source>
        <tissue evidence="4">Leaves</tissue>
    </source>
</reference>
<dbReference type="GO" id="GO:0005524">
    <property type="term" value="F:ATP binding"/>
    <property type="evidence" value="ECO:0007669"/>
    <property type="project" value="InterPro"/>
</dbReference>
<keyword evidence="5" id="KW-1185">Reference proteome</keyword>
<name>A0A835DX44_9POAL</name>
<accession>A0A835DX44</accession>
<dbReference type="Gene3D" id="1.10.8.60">
    <property type="match status" value="1"/>
</dbReference>
<evidence type="ECO:0000259" key="3">
    <source>
        <dbReference type="Pfam" id="PF17862"/>
    </source>
</evidence>
<evidence type="ECO:0000256" key="1">
    <source>
        <dbReference type="SAM" id="MobiDB-lite"/>
    </source>
</evidence>
<dbReference type="GO" id="GO:0034098">
    <property type="term" value="C:VCP-NPL4-UFD1 AAA ATPase complex"/>
    <property type="evidence" value="ECO:0007669"/>
    <property type="project" value="TreeGrafter"/>
</dbReference>
<dbReference type="PANTHER" id="PTHR23077:SF135">
    <property type="entry name" value="CELL DIVISION CYCLE PROTEIN 48"/>
    <property type="match status" value="1"/>
</dbReference>
<feature type="domain" description="AAA ATPase AAA+ lid" evidence="3">
    <location>
        <begin position="71"/>
        <end position="99"/>
    </location>
</feature>
<dbReference type="GO" id="GO:0051228">
    <property type="term" value="P:mitotic spindle disassembly"/>
    <property type="evidence" value="ECO:0007669"/>
    <property type="project" value="TreeGrafter"/>
</dbReference>
<dbReference type="InterPro" id="IPR050168">
    <property type="entry name" value="AAA_ATPase_domain"/>
</dbReference>
<evidence type="ECO:0000313" key="5">
    <source>
        <dbReference type="Proteomes" id="UP000636709"/>
    </source>
</evidence>
<proteinExistence type="predicted"/>
<dbReference type="Proteomes" id="UP000636709">
    <property type="component" value="Unassembled WGS sequence"/>
</dbReference>
<gene>
    <name evidence="4" type="ORF">HU200_062464</name>
</gene>
<dbReference type="GO" id="GO:0016887">
    <property type="term" value="F:ATP hydrolysis activity"/>
    <property type="evidence" value="ECO:0007669"/>
    <property type="project" value="InterPro"/>
</dbReference>
<feature type="domain" description="ATPase AAA-type core" evidence="2">
    <location>
        <begin position="171"/>
        <end position="258"/>
    </location>
</feature>
<feature type="region of interest" description="Disordered" evidence="1">
    <location>
        <begin position="22"/>
        <end position="60"/>
    </location>
</feature>
<dbReference type="Gene3D" id="3.40.50.300">
    <property type="entry name" value="P-loop containing nucleotide triphosphate hydrolases"/>
    <property type="match status" value="2"/>
</dbReference>
<dbReference type="AlphaFoldDB" id="A0A835DX44"/>
<dbReference type="InterPro" id="IPR027417">
    <property type="entry name" value="P-loop_NTPase"/>
</dbReference>
<dbReference type="GO" id="GO:0005829">
    <property type="term" value="C:cytosol"/>
    <property type="evidence" value="ECO:0007669"/>
    <property type="project" value="TreeGrafter"/>
</dbReference>
<dbReference type="SUPFAM" id="SSF52540">
    <property type="entry name" value="P-loop containing nucleoside triphosphate hydrolases"/>
    <property type="match status" value="1"/>
</dbReference>
<protein>
    <submittedName>
        <fullName evidence="4">Uncharacterized protein</fullName>
    </submittedName>
</protein>
<feature type="compositionally biased region" description="Basic and acidic residues" evidence="1">
    <location>
        <begin position="22"/>
        <end position="40"/>
    </location>
</feature>
<dbReference type="GO" id="GO:0031593">
    <property type="term" value="F:polyubiquitin modification-dependent protein binding"/>
    <property type="evidence" value="ECO:0007669"/>
    <property type="project" value="TreeGrafter"/>
</dbReference>
<dbReference type="Pfam" id="PF00004">
    <property type="entry name" value="AAA"/>
    <property type="match status" value="1"/>
</dbReference>
<dbReference type="GO" id="GO:0030970">
    <property type="term" value="P:retrograde protein transport, ER to cytosol"/>
    <property type="evidence" value="ECO:0007669"/>
    <property type="project" value="TreeGrafter"/>
</dbReference>
<dbReference type="Pfam" id="PF17862">
    <property type="entry name" value="AAA_lid_3"/>
    <property type="match status" value="1"/>
</dbReference>
<dbReference type="GO" id="GO:0097352">
    <property type="term" value="P:autophagosome maturation"/>
    <property type="evidence" value="ECO:0007669"/>
    <property type="project" value="TreeGrafter"/>
</dbReference>